<dbReference type="Proteomes" id="UP000515154">
    <property type="component" value="Linkage group LG3"/>
</dbReference>
<keyword evidence="1" id="KW-0560">Oxidoreductase</keyword>
<organism evidence="3 4">
    <name type="scientific">Octopus sinensis</name>
    <name type="common">East Asian common octopus</name>
    <dbReference type="NCBI Taxonomy" id="2607531"/>
    <lineage>
        <taxon>Eukaryota</taxon>
        <taxon>Metazoa</taxon>
        <taxon>Spiralia</taxon>
        <taxon>Lophotrochozoa</taxon>
        <taxon>Mollusca</taxon>
        <taxon>Cephalopoda</taxon>
        <taxon>Coleoidea</taxon>
        <taxon>Octopodiformes</taxon>
        <taxon>Octopoda</taxon>
        <taxon>Incirrata</taxon>
        <taxon>Octopodidae</taxon>
        <taxon>Octopus</taxon>
    </lineage>
</organism>
<dbReference type="InterPro" id="IPR012349">
    <property type="entry name" value="Split_barrel_FMN-bd"/>
</dbReference>
<dbReference type="SMART" id="SM00903">
    <property type="entry name" value="Flavin_Reduct"/>
    <property type="match status" value="1"/>
</dbReference>
<dbReference type="SUPFAM" id="SSF50475">
    <property type="entry name" value="FMN-binding split barrel"/>
    <property type="match status" value="1"/>
</dbReference>
<dbReference type="GO" id="GO:0010181">
    <property type="term" value="F:FMN binding"/>
    <property type="evidence" value="ECO:0007669"/>
    <property type="project" value="InterPro"/>
</dbReference>
<keyword evidence="3" id="KW-1185">Reference proteome</keyword>
<dbReference type="KEGG" id="osn:115209929"/>
<dbReference type="Gene3D" id="2.30.110.10">
    <property type="entry name" value="Electron Transport, Fmn-binding Protein, Chain A"/>
    <property type="match status" value="1"/>
</dbReference>
<reference evidence="4" key="1">
    <citation type="submission" date="2025-08" db="UniProtKB">
        <authorList>
            <consortium name="RefSeq"/>
        </authorList>
    </citation>
    <scope>IDENTIFICATION</scope>
</reference>
<sequence length="366" mass="42074">MLIKSIFRTISHVSGRQITGTNTHSSMFIKTKYIFILSTKIPKSNVYNQLRYLCSAEHKCTTETIKTYTTELANNVTPDRYRCMMRKLPQTVVLITTAVFKPEADHWFKRGLTCSSLLSISLHPPIVSFCLHKHSQISKLLRQSQQFAVNFIGEHQVKCADIFSTPPQQDEDQFSGVSHYLTKEGLPVLNGTPALLCKVNCIHNVEDRCVWYGQVTELLEESGDNNPVLHYNRAYHKVGALISATAPPSHIAPDRLTNYLHLIWSQVKEHGIQNSAYCIRESLQKNIPINDSNWHETVIQFYIDMVQNALKTETGHINTFEEFLLKNEEFVKPQELLFKYYSEDIILSEESRRRYLSPNKKSLPVL</sequence>
<dbReference type="PANTHER" id="PTHR30466">
    <property type="entry name" value="FLAVIN REDUCTASE"/>
    <property type="match status" value="1"/>
</dbReference>
<feature type="domain" description="Flavin reductase like" evidence="2">
    <location>
        <begin position="85"/>
        <end position="237"/>
    </location>
</feature>
<dbReference type="RefSeq" id="XP_029634396.1">
    <property type="nucleotide sequence ID" value="XM_029778536.2"/>
</dbReference>
<name>A0A6P7S8J7_9MOLL</name>
<dbReference type="InterPro" id="IPR002563">
    <property type="entry name" value="Flavin_Rdtase-like_dom"/>
</dbReference>
<protein>
    <submittedName>
        <fullName evidence="4">Uncharacterized protein LOC115209929</fullName>
    </submittedName>
</protein>
<gene>
    <name evidence="4" type="primary">LOC115209929</name>
</gene>
<accession>A0A6P7S8J7</accession>
<dbReference type="InterPro" id="IPR050268">
    <property type="entry name" value="NADH-dep_flavin_reductase"/>
</dbReference>
<evidence type="ECO:0000313" key="4">
    <source>
        <dbReference type="RefSeq" id="XP_029634396.1"/>
    </source>
</evidence>
<dbReference type="PANTHER" id="PTHR30466:SF1">
    <property type="entry name" value="FMN REDUCTASE (NADH) RUTF"/>
    <property type="match status" value="1"/>
</dbReference>
<evidence type="ECO:0000313" key="3">
    <source>
        <dbReference type="Proteomes" id="UP000515154"/>
    </source>
</evidence>
<proteinExistence type="predicted"/>
<dbReference type="AlphaFoldDB" id="A0A6P7S8J7"/>
<dbReference type="Pfam" id="PF01613">
    <property type="entry name" value="Flavin_Reduct"/>
    <property type="match status" value="1"/>
</dbReference>
<evidence type="ECO:0000259" key="2">
    <source>
        <dbReference type="SMART" id="SM00903"/>
    </source>
</evidence>
<dbReference type="GO" id="GO:0042602">
    <property type="term" value="F:riboflavin reductase (NADPH) activity"/>
    <property type="evidence" value="ECO:0007669"/>
    <property type="project" value="TreeGrafter"/>
</dbReference>
<evidence type="ECO:0000256" key="1">
    <source>
        <dbReference type="ARBA" id="ARBA00023002"/>
    </source>
</evidence>